<dbReference type="OrthoDB" id="2507344at2759"/>
<organism evidence="1 2">
    <name type="scientific">Piloderma croceum (strain F 1598)</name>
    <dbReference type="NCBI Taxonomy" id="765440"/>
    <lineage>
        <taxon>Eukaryota</taxon>
        <taxon>Fungi</taxon>
        <taxon>Dikarya</taxon>
        <taxon>Basidiomycota</taxon>
        <taxon>Agaricomycotina</taxon>
        <taxon>Agaricomycetes</taxon>
        <taxon>Agaricomycetidae</taxon>
        <taxon>Atheliales</taxon>
        <taxon>Atheliaceae</taxon>
        <taxon>Piloderma</taxon>
    </lineage>
</organism>
<dbReference type="HOGENOM" id="CLU_451351_0_0_1"/>
<evidence type="ECO:0000313" key="1">
    <source>
        <dbReference type="EMBL" id="KIM74598.1"/>
    </source>
</evidence>
<dbReference type="Gene3D" id="3.40.50.300">
    <property type="entry name" value="P-loop containing nucleotide triphosphate hydrolases"/>
    <property type="match status" value="1"/>
</dbReference>
<keyword evidence="2" id="KW-1185">Reference proteome</keyword>
<dbReference type="InParanoid" id="A0A0C3AL50"/>
<dbReference type="Proteomes" id="UP000054166">
    <property type="component" value="Unassembled WGS sequence"/>
</dbReference>
<name>A0A0C3AL50_PILCF</name>
<reference evidence="2" key="2">
    <citation type="submission" date="2015-01" db="EMBL/GenBank/DDBJ databases">
        <title>Evolutionary Origins and Diversification of the Mycorrhizal Mutualists.</title>
        <authorList>
            <consortium name="DOE Joint Genome Institute"/>
            <consortium name="Mycorrhizal Genomics Consortium"/>
            <person name="Kohler A."/>
            <person name="Kuo A."/>
            <person name="Nagy L.G."/>
            <person name="Floudas D."/>
            <person name="Copeland A."/>
            <person name="Barry K.W."/>
            <person name="Cichocki N."/>
            <person name="Veneault-Fourrey C."/>
            <person name="LaButti K."/>
            <person name="Lindquist E.A."/>
            <person name="Lipzen A."/>
            <person name="Lundell T."/>
            <person name="Morin E."/>
            <person name="Murat C."/>
            <person name="Riley R."/>
            <person name="Ohm R."/>
            <person name="Sun H."/>
            <person name="Tunlid A."/>
            <person name="Henrissat B."/>
            <person name="Grigoriev I.V."/>
            <person name="Hibbett D.S."/>
            <person name="Martin F."/>
        </authorList>
    </citation>
    <scope>NUCLEOTIDE SEQUENCE [LARGE SCALE GENOMIC DNA]</scope>
    <source>
        <strain evidence="2">F 1598</strain>
    </source>
</reference>
<dbReference type="InterPro" id="IPR027417">
    <property type="entry name" value="P-loop_NTPase"/>
</dbReference>
<gene>
    <name evidence="1" type="ORF">PILCRDRAFT_701926</name>
</gene>
<reference evidence="1 2" key="1">
    <citation type="submission" date="2014-04" db="EMBL/GenBank/DDBJ databases">
        <authorList>
            <consortium name="DOE Joint Genome Institute"/>
            <person name="Kuo A."/>
            <person name="Tarkka M."/>
            <person name="Buscot F."/>
            <person name="Kohler A."/>
            <person name="Nagy L.G."/>
            <person name="Floudas D."/>
            <person name="Copeland A."/>
            <person name="Barry K.W."/>
            <person name="Cichocki N."/>
            <person name="Veneault-Fourrey C."/>
            <person name="LaButti K."/>
            <person name="Lindquist E.A."/>
            <person name="Lipzen A."/>
            <person name="Lundell T."/>
            <person name="Morin E."/>
            <person name="Murat C."/>
            <person name="Sun H."/>
            <person name="Tunlid A."/>
            <person name="Henrissat B."/>
            <person name="Grigoriev I.V."/>
            <person name="Hibbett D.S."/>
            <person name="Martin F."/>
            <person name="Nordberg H.P."/>
            <person name="Cantor M.N."/>
            <person name="Hua S.X."/>
        </authorList>
    </citation>
    <scope>NUCLEOTIDE SEQUENCE [LARGE SCALE GENOMIC DNA]</scope>
    <source>
        <strain evidence="1 2">F 1598</strain>
    </source>
</reference>
<dbReference type="STRING" id="765440.A0A0C3AL50"/>
<dbReference type="EMBL" id="KN833059">
    <property type="protein sequence ID" value="KIM74598.1"/>
    <property type="molecule type" value="Genomic_DNA"/>
</dbReference>
<accession>A0A0C3AL50</accession>
<dbReference type="AlphaFoldDB" id="A0A0C3AL50"/>
<proteinExistence type="predicted"/>
<sequence>MPALYLLKRGLSSFRSAHESLITFNSPDTTGRVTIIDSRTLHIDHICEFTLRLQHDVKIRMDKLLYDNPLFTLHNEEFIHDDPRSRTPGYGFVDDARNSWHDKPSVLQYILSNPDRLRELSYHDETGAFHWKPGAVHARMVAIYKLQMDLFILILLSFGAPARRTELLSHLIRNISGGSIRNVFTLFNLFTLRGSFNKTSHAVLQHRAMVRIPLILVGRLFVRFLVFLRPLYSEWQYIFRPQMYSNSTHFLFAGLYRPIVTSDLSLKLSTVFWTEFKVRMSLGRFRQWMAFLFSCNRSIFRAVDSGTTSTADQFGHSEEMDMDHYGADLRFPQGLNNSIYMETARASAATQLMFGHPPDLLLALSQGADWQNGIVTLSKAIMEGRYVPPNQVIIPQSSGILPSPDLAISAHSIANIIKTDVLPEFSLHINRAIAESYGSILSILAPKQHHPQPGSLHQNIRIHAHPFFLQRLRQFRSSEDSLLGFTGAAQAEVTQLMYDGKYNVGYFAATGSGKTTPALLNSTLDQGKSTVWCLPLKSMHEQYHRRCKSYSMTCESWTRMTSPDDPPSHILVTIEKTDSHLFHDFMSRLVGIRNLARTVILRCLL</sequence>
<evidence type="ECO:0000313" key="2">
    <source>
        <dbReference type="Proteomes" id="UP000054166"/>
    </source>
</evidence>
<dbReference type="SUPFAM" id="SSF52540">
    <property type="entry name" value="P-loop containing nucleoside triphosphate hydrolases"/>
    <property type="match status" value="1"/>
</dbReference>
<protein>
    <recommendedName>
        <fullName evidence="3">Helicase ATP-binding domain-containing protein</fullName>
    </recommendedName>
</protein>
<evidence type="ECO:0008006" key="3">
    <source>
        <dbReference type="Google" id="ProtNLM"/>
    </source>
</evidence>